<organism evidence="3 4">
    <name type="scientific">Stenotrophomonas chelatiphaga</name>
    <dbReference type="NCBI Taxonomy" id="517011"/>
    <lineage>
        <taxon>Bacteria</taxon>
        <taxon>Pseudomonadati</taxon>
        <taxon>Pseudomonadota</taxon>
        <taxon>Gammaproteobacteria</taxon>
        <taxon>Lysobacterales</taxon>
        <taxon>Lysobacteraceae</taxon>
        <taxon>Stenotrophomonas</taxon>
    </lineage>
</organism>
<comment type="caution">
    <text evidence="3">The sequence shown here is derived from an EMBL/GenBank/DDBJ whole genome shotgun (WGS) entry which is preliminary data.</text>
</comment>
<evidence type="ECO:0000313" key="3">
    <source>
        <dbReference type="EMBL" id="KRG73602.1"/>
    </source>
</evidence>
<dbReference type="InterPro" id="IPR025646">
    <property type="entry name" value="DUF4350"/>
</dbReference>
<dbReference type="Gene3D" id="3.40.50.880">
    <property type="match status" value="1"/>
</dbReference>
<dbReference type="RefSeq" id="WP_057508580.1">
    <property type="nucleotide sequence ID" value="NZ_LDJK01000043.1"/>
</dbReference>
<keyword evidence="1" id="KW-0472">Membrane</keyword>
<sequence>MKARVLWPVVIALAVLVSVPLGVWFLRTHEQVTRTETLPPQGEASYNPLYVLGQALRADGLQVQARARLDMAVMSPAAGDTVVLLQDSGELPAPEVAALLAWVQRGGHLLVRTPPTGNDDERREPALLQALGIGSLGFGSNCQPFQVEGEDRHQEFCGGRRFDLSDAAQANVQRQWGNESGLVFARLRHGKGSVDVLADMDFMRGQPEAPSFIVAQYRPKRDLDNPRDGLYDGPHRDLARYLLQPNYGKGTMWLVYASRPPSLWARMFFEGWPLWLPLLLSLLGWLWMRSQRFGSELPSPLAERRSLLEHVRASGELLLRQRQGARLHAAVRALFLRRLQARAPIAAALEGAAQEQAIATLLQWPESRVRTALAAPAANDLTALKERIALLLQMRRLL</sequence>
<dbReference type="InterPro" id="IPR029062">
    <property type="entry name" value="Class_I_gatase-like"/>
</dbReference>
<dbReference type="PATRIC" id="fig|517011.3.peg.1781"/>
<accession>A0A0R0D4K5</accession>
<proteinExistence type="predicted"/>
<protein>
    <recommendedName>
        <fullName evidence="2">DUF4350 domain-containing protein</fullName>
    </recommendedName>
</protein>
<evidence type="ECO:0000259" key="2">
    <source>
        <dbReference type="Pfam" id="PF14258"/>
    </source>
</evidence>
<feature type="transmembrane region" description="Helical" evidence="1">
    <location>
        <begin position="6"/>
        <end position="26"/>
    </location>
</feature>
<keyword evidence="1" id="KW-1133">Transmembrane helix</keyword>
<evidence type="ECO:0000313" key="4">
    <source>
        <dbReference type="Proteomes" id="UP000051386"/>
    </source>
</evidence>
<keyword evidence="1" id="KW-0812">Transmembrane</keyword>
<evidence type="ECO:0000256" key="1">
    <source>
        <dbReference type="SAM" id="Phobius"/>
    </source>
</evidence>
<feature type="domain" description="DUF4350" evidence="2">
    <location>
        <begin position="44"/>
        <end position="203"/>
    </location>
</feature>
<dbReference type="Pfam" id="PF14258">
    <property type="entry name" value="DUF4350"/>
    <property type="match status" value="1"/>
</dbReference>
<gene>
    <name evidence="3" type="ORF">ABB28_10345</name>
</gene>
<dbReference type="CDD" id="cd03143">
    <property type="entry name" value="A4_beta-galactosidase_middle_domain"/>
    <property type="match status" value="1"/>
</dbReference>
<dbReference type="AlphaFoldDB" id="A0A0R0D4K5"/>
<reference evidence="3 4" key="1">
    <citation type="submission" date="2015-05" db="EMBL/GenBank/DDBJ databases">
        <title>Genome sequencing and analysis of members of genus Stenotrophomonas.</title>
        <authorList>
            <person name="Patil P.P."/>
            <person name="Midha S."/>
            <person name="Patil P.B."/>
        </authorList>
    </citation>
    <scope>NUCLEOTIDE SEQUENCE [LARGE SCALE GENOMIC DNA]</scope>
    <source>
        <strain evidence="3 4">DSM 21508</strain>
    </source>
</reference>
<dbReference type="Proteomes" id="UP000051386">
    <property type="component" value="Unassembled WGS sequence"/>
</dbReference>
<name>A0A0R0D4K5_9GAMM</name>
<dbReference type="EMBL" id="LDJK01000043">
    <property type="protein sequence ID" value="KRG73602.1"/>
    <property type="molecule type" value="Genomic_DNA"/>
</dbReference>
<keyword evidence="4" id="KW-1185">Reference proteome</keyword>